<feature type="transmembrane region" description="Helical" evidence="1">
    <location>
        <begin position="6"/>
        <end position="23"/>
    </location>
</feature>
<sequence>MIWHWIGLVFFSLTLLPAGLALVSGRIPRPLRHRFAPMRRRGLALLALYAVAPLNTVPRLAEAPPVITLVATATAAIVAAVGCAYAALAPRRVGKATP</sequence>
<gene>
    <name evidence="2" type="ORF">IHE70_22805</name>
</gene>
<accession>A0A927QLJ4</accession>
<keyword evidence="1" id="KW-0812">Transmembrane</keyword>
<name>A0A927QLJ4_9ACTN</name>
<feature type="transmembrane region" description="Helical" evidence="1">
    <location>
        <begin position="67"/>
        <end position="88"/>
    </location>
</feature>
<keyword evidence="1" id="KW-1133">Transmembrane helix</keyword>
<evidence type="ECO:0000256" key="1">
    <source>
        <dbReference type="SAM" id="Phobius"/>
    </source>
</evidence>
<comment type="caution">
    <text evidence="2">The sequence shown here is derived from an EMBL/GenBank/DDBJ whole genome shotgun (WGS) entry which is preliminary data.</text>
</comment>
<organism evidence="2 3">
    <name type="scientific">Streptomyces caniscabiei</name>
    <dbReference type="NCBI Taxonomy" id="2746961"/>
    <lineage>
        <taxon>Bacteria</taxon>
        <taxon>Bacillati</taxon>
        <taxon>Actinomycetota</taxon>
        <taxon>Actinomycetes</taxon>
        <taxon>Kitasatosporales</taxon>
        <taxon>Streptomycetaceae</taxon>
        <taxon>Streptomyces</taxon>
    </lineage>
</organism>
<dbReference type="AlphaFoldDB" id="A0A927QLJ4"/>
<dbReference type="EMBL" id="JACYXT010000009">
    <property type="protein sequence ID" value="MBD9725997.1"/>
    <property type="molecule type" value="Genomic_DNA"/>
</dbReference>
<dbReference type="RefSeq" id="WP_192362646.1">
    <property type="nucleotide sequence ID" value="NZ_CP119182.1"/>
</dbReference>
<reference evidence="2" key="1">
    <citation type="submission" date="2020-09" db="EMBL/GenBank/DDBJ databases">
        <title>Streptomyces canutascabiei sp. nov., which causes potato common scab and is distributed across the world.</title>
        <authorList>
            <person name="Nguyen H.P."/>
            <person name="Weisberg A.J."/>
            <person name="Chang J.H."/>
            <person name="Clarke C.R."/>
        </authorList>
    </citation>
    <scope>NUCLEOTIDE SEQUENCE</scope>
    <source>
        <strain evidence="2">ID-01-6.2a</strain>
    </source>
</reference>
<evidence type="ECO:0000313" key="2">
    <source>
        <dbReference type="EMBL" id="MBD9725997.1"/>
    </source>
</evidence>
<feature type="transmembrane region" description="Helical" evidence="1">
    <location>
        <begin position="43"/>
        <end position="61"/>
    </location>
</feature>
<dbReference type="GeneID" id="79931937"/>
<keyword evidence="1" id="KW-0472">Membrane</keyword>
<evidence type="ECO:0000313" key="3">
    <source>
        <dbReference type="Proteomes" id="UP000661025"/>
    </source>
</evidence>
<dbReference type="Proteomes" id="UP000661025">
    <property type="component" value="Unassembled WGS sequence"/>
</dbReference>
<protein>
    <submittedName>
        <fullName evidence="2">Uncharacterized protein</fullName>
    </submittedName>
</protein>
<proteinExistence type="predicted"/>